<keyword evidence="11" id="KW-1185">Reference proteome</keyword>
<evidence type="ECO:0000259" key="9">
    <source>
        <dbReference type="Pfam" id="PF13614"/>
    </source>
</evidence>
<sequence>MQEITLKNIAKDYRSNEAYKTLRTNIEFSGADNKVIVLTSCTPNEGKSTVSLGLSMSLAESGKKVLFIDADLRKSVLVGRHRVTEEVKGLSHFLSGQAEVEEVMYKTQEPGLVVMFAGVVPPNPAELLGQKRFEALISSARKVYDYIIIDAPPLGSVIDSAIIARVCDASVLVISAHTISYKFARTVKEQLEKAGCPILGVVLNKVNMKQNKYYGKYYGQYYGDYGKK</sequence>
<dbReference type="InterPro" id="IPR050445">
    <property type="entry name" value="Bact_polysacc_biosynth/exp"/>
</dbReference>
<dbReference type="Gene3D" id="3.40.50.300">
    <property type="entry name" value="P-loop containing nucleotide triphosphate hydrolases"/>
    <property type="match status" value="1"/>
</dbReference>
<dbReference type="SUPFAM" id="SSF52540">
    <property type="entry name" value="P-loop containing nucleoside triphosphate hydrolases"/>
    <property type="match status" value="1"/>
</dbReference>
<evidence type="ECO:0000256" key="5">
    <source>
        <dbReference type="ARBA" id="ARBA00022777"/>
    </source>
</evidence>
<evidence type="ECO:0000256" key="6">
    <source>
        <dbReference type="ARBA" id="ARBA00022840"/>
    </source>
</evidence>
<dbReference type="Pfam" id="PF13614">
    <property type="entry name" value="AAA_31"/>
    <property type="match status" value="1"/>
</dbReference>
<accession>A0ABM8I0P8</accession>
<comment type="catalytic activity">
    <reaction evidence="8">
        <text>L-tyrosyl-[protein] + ATP = O-phospho-L-tyrosyl-[protein] + ADP + H(+)</text>
        <dbReference type="Rhea" id="RHEA:10596"/>
        <dbReference type="Rhea" id="RHEA-COMP:10136"/>
        <dbReference type="Rhea" id="RHEA-COMP:20101"/>
        <dbReference type="ChEBI" id="CHEBI:15378"/>
        <dbReference type="ChEBI" id="CHEBI:30616"/>
        <dbReference type="ChEBI" id="CHEBI:46858"/>
        <dbReference type="ChEBI" id="CHEBI:61978"/>
        <dbReference type="ChEBI" id="CHEBI:456216"/>
        <dbReference type="EC" id="2.7.10.2"/>
    </reaction>
</comment>
<dbReference type="Proteomes" id="UP001305815">
    <property type="component" value="Chromosome"/>
</dbReference>
<keyword evidence="7" id="KW-0829">Tyrosine-protein kinase</keyword>
<evidence type="ECO:0000256" key="1">
    <source>
        <dbReference type="ARBA" id="ARBA00007316"/>
    </source>
</evidence>
<reference evidence="11" key="1">
    <citation type="journal article" date="2023" name="Int. J. Syst. Evol. Microbiol.">
        <title>Claveliimonas bilis gen. nov., sp. nov., deoxycholic acid-producing bacteria isolated from human faeces, and reclassification of Sellimonas monacensis Zenner et al. 2021 as Claveliimonas monacensis comb. nov.</title>
        <authorList>
            <person name="Hisatomi A."/>
            <person name="Kastawa N.W.E.P.G."/>
            <person name="Song I."/>
            <person name="Ohkuma M."/>
            <person name="Fukiya S."/>
            <person name="Sakamoto M."/>
        </authorList>
    </citation>
    <scope>NUCLEOTIDE SEQUENCE [LARGE SCALE GENOMIC DNA]</scope>
    <source>
        <strain evidence="11">12BBH14</strain>
    </source>
</reference>
<dbReference type="PANTHER" id="PTHR32309:SF13">
    <property type="entry name" value="FERRIC ENTEROBACTIN TRANSPORT PROTEIN FEPE"/>
    <property type="match status" value="1"/>
</dbReference>
<gene>
    <name evidence="10" type="ORF">Lac1_04620</name>
</gene>
<feature type="domain" description="AAA" evidence="9">
    <location>
        <begin position="36"/>
        <end position="176"/>
    </location>
</feature>
<dbReference type="EC" id="2.7.10.2" evidence="2"/>
<dbReference type="InterPro" id="IPR005702">
    <property type="entry name" value="Wzc-like_C"/>
</dbReference>
<keyword evidence="6" id="KW-0067">ATP-binding</keyword>
<dbReference type="GO" id="GO:0016301">
    <property type="term" value="F:kinase activity"/>
    <property type="evidence" value="ECO:0007669"/>
    <property type="project" value="UniProtKB-KW"/>
</dbReference>
<organism evidence="10 11">
    <name type="scientific">Claveliimonas bilis</name>
    <dbReference type="NCBI Taxonomy" id="3028070"/>
    <lineage>
        <taxon>Bacteria</taxon>
        <taxon>Bacillati</taxon>
        <taxon>Bacillota</taxon>
        <taxon>Clostridia</taxon>
        <taxon>Lachnospirales</taxon>
        <taxon>Lachnospiraceae</taxon>
        <taxon>Claveliimonas</taxon>
    </lineage>
</organism>
<comment type="similarity">
    <text evidence="1">Belongs to the CpsD/CapB family.</text>
</comment>
<dbReference type="EMBL" id="AP027742">
    <property type="protein sequence ID" value="BDZ76279.1"/>
    <property type="molecule type" value="Genomic_DNA"/>
</dbReference>
<evidence type="ECO:0000313" key="11">
    <source>
        <dbReference type="Proteomes" id="UP001305815"/>
    </source>
</evidence>
<keyword evidence="4" id="KW-0547">Nucleotide-binding</keyword>
<evidence type="ECO:0000256" key="2">
    <source>
        <dbReference type="ARBA" id="ARBA00011903"/>
    </source>
</evidence>
<evidence type="ECO:0000256" key="7">
    <source>
        <dbReference type="ARBA" id="ARBA00023137"/>
    </source>
</evidence>
<evidence type="ECO:0000256" key="3">
    <source>
        <dbReference type="ARBA" id="ARBA00022679"/>
    </source>
</evidence>
<keyword evidence="5 10" id="KW-0418">Kinase</keyword>
<dbReference type="InterPro" id="IPR025669">
    <property type="entry name" value="AAA_dom"/>
</dbReference>
<proteinExistence type="inferred from homology"/>
<dbReference type="InterPro" id="IPR027417">
    <property type="entry name" value="P-loop_NTPase"/>
</dbReference>
<protein>
    <recommendedName>
        <fullName evidence="2">non-specific protein-tyrosine kinase</fullName>
        <ecNumber evidence="2">2.7.10.2</ecNumber>
    </recommendedName>
</protein>
<evidence type="ECO:0000313" key="10">
    <source>
        <dbReference type="EMBL" id="BDZ76279.1"/>
    </source>
</evidence>
<dbReference type="RefSeq" id="WP_316266126.1">
    <property type="nucleotide sequence ID" value="NZ_AP027742.1"/>
</dbReference>
<evidence type="ECO:0000256" key="8">
    <source>
        <dbReference type="ARBA" id="ARBA00051245"/>
    </source>
</evidence>
<evidence type="ECO:0000256" key="4">
    <source>
        <dbReference type="ARBA" id="ARBA00022741"/>
    </source>
</evidence>
<dbReference type="CDD" id="cd05387">
    <property type="entry name" value="BY-kinase"/>
    <property type="match status" value="1"/>
</dbReference>
<dbReference type="PANTHER" id="PTHR32309">
    <property type="entry name" value="TYROSINE-PROTEIN KINASE"/>
    <property type="match status" value="1"/>
</dbReference>
<dbReference type="NCBIfam" id="TIGR01007">
    <property type="entry name" value="eps_fam"/>
    <property type="match status" value="1"/>
</dbReference>
<name>A0ABM8I0P8_9FIRM</name>
<keyword evidence="3" id="KW-0808">Transferase</keyword>